<dbReference type="RefSeq" id="WP_010966736.1">
    <property type="nucleotide sequence ID" value="NC_003030.1"/>
</dbReference>
<dbReference type="InterPro" id="IPR036876">
    <property type="entry name" value="UVR_dom_sf"/>
</dbReference>
<reference evidence="8 9" key="1">
    <citation type="journal article" date="2001" name="J. Bacteriol.">
        <title>Genome sequence and comparative analysis of the solvent-producing bacterium Clostridium acetobutylicum.</title>
        <authorList>
            <person name="Nolling J."/>
            <person name="Breton G."/>
            <person name="Omelchenko M.V."/>
            <person name="Makarova K.S."/>
            <person name="Zeng Q."/>
            <person name="Gibson R."/>
            <person name="Lee H.M."/>
            <person name="Dubois J."/>
            <person name="Qiu D."/>
            <person name="Hitti J."/>
            <person name="Wolf Y.I."/>
            <person name="Tatusov R.L."/>
            <person name="Sabathe F."/>
            <person name="Doucette-Stamm L."/>
            <person name="Soucaille P."/>
            <person name="Daly M.J."/>
            <person name="Bennett G.N."/>
            <person name="Koonin E.V."/>
            <person name="Smith D.R."/>
        </authorList>
    </citation>
    <scope>NUCLEOTIDE SEQUENCE [LARGE SCALE GENOMIC DNA]</scope>
    <source>
        <strain evidence="9">ATCC 824 / DSM 792 / JCM 1419 / LMG 5710 / VKM B-1787</strain>
    </source>
</reference>
<evidence type="ECO:0000259" key="6">
    <source>
        <dbReference type="PROSITE" id="PS50151"/>
    </source>
</evidence>
<dbReference type="Gene3D" id="3.40.1440.10">
    <property type="entry name" value="GIY-YIG endonuclease"/>
    <property type="match status" value="1"/>
</dbReference>
<dbReference type="InterPro" id="IPR050066">
    <property type="entry name" value="UvrABC_protein_C"/>
</dbReference>
<dbReference type="GO" id="GO:0009380">
    <property type="term" value="C:excinuclease repair complex"/>
    <property type="evidence" value="ECO:0007669"/>
    <property type="project" value="TreeGrafter"/>
</dbReference>
<evidence type="ECO:0000256" key="5">
    <source>
        <dbReference type="ARBA" id="ARBA00023204"/>
    </source>
</evidence>
<feature type="domain" description="UVR" evidence="6">
    <location>
        <begin position="199"/>
        <end position="234"/>
    </location>
</feature>
<dbReference type="CDD" id="cd10434">
    <property type="entry name" value="GIY-YIG_UvrC_Cho"/>
    <property type="match status" value="1"/>
</dbReference>
<dbReference type="OrthoDB" id="9804933at2"/>
<keyword evidence="2" id="KW-0227">DNA damage</keyword>
<dbReference type="InterPro" id="IPR000305">
    <property type="entry name" value="GIY-YIG_endonuc"/>
</dbReference>
<dbReference type="SUPFAM" id="SSF82771">
    <property type="entry name" value="GIY-YIG endonuclease"/>
    <property type="match status" value="1"/>
</dbReference>
<keyword evidence="5" id="KW-0234">DNA repair</keyword>
<dbReference type="InterPro" id="IPR047296">
    <property type="entry name" value="GIY-YIG_UvrC_Cho"/>
</dbReference>
<dbReference type="GO" id="GO:0006289">
    <property type="term" value="P:nucleotide-excision repair"/>
    <property type="evidence" value="ECO:0007669"/>
    <property type="project" value="InterPro"/>
</dbReference>
<dbReference type="AlphaFoldDB" id="Q97DK7"/>
<gene>
    <name evidence="8" type="primary">uvrC</name>
    <name evidence="8" type="ordered locus">CA_C3468</name>
</gene>
<dbReference type="Proteomes" id="UP000000814">
    <property type="component" value="Chromosome"/>
</dbReference>
<keyword evidence="1" id="KW-0963">Cytoplasm</keyword>
<name>Q97DK7_CLOAB</name>
<dbReference type="Pfam" id="PF01541">
    <property type="entry name" value="GIY-YIG"/>
    <property type="match status" value="1"/>
</dbReference>
<dbReference type="SMART" id="SM00465">
    <property type="entry name" value="GIYc"/>
    <property type="match status" value="1"/>
</dbReference>
<evidence type="ECO:0000256" key="2">
    <source>
        <dbReference type="ARBA" id="ARBA00022763"/>
    </source>
</evidence>
<proteinExistence type="predicted"/>
<dbReference type="PANTHER" id="PTHR30562:SF1">
    <property type="entry name" value="UVRABC SYSTEM PROTEIN C"/>
    <property type="match status" value="1"/>
</dbReference>
<dbReference type="PROSITE" id="PS50164">
    <property type="entry name" value="GIY_YIG"/>
    <property type="match status" value="1"/>
</dbReference>
<dbReference type="Pfam" id="PF02151">
    <property type="entry name" value="UVR"/>
    <property type="match status" value="1"/>
</dbReference>
<evidence type="ECO:0000256" key="4">
    <source>
        <dbReference type="ARBA" id="ARBA00022881"/>
    </source>
</evidence>
<dbReference type="PANTHER" id="PTHR30562">
    <property type="entry name" value="UVRC/OXIDOREDUCTASE"/>
    <property type="match status" value="1"/>
</dbReference>
<dbReference type="InterPro" id="IPR001943">
    <property type="entry name" value="UVR_dom"/>
</dbReference>
<evidence type="ECO:0000313" key="9">
    <source>
        <dbReference type="Proteomes" id="UP000000814"/>
    </source>
</evidence>
<dbReference type="InterPro" id="IPR035901">
    <property type="entry name" value="GIY-YIG_endonuc_sf"/>
</dbReference>
<keyword evidence="9" id="KW-1185">Reference proteome</keyword>
<sequence length="373" mass="43132">MEIKEKIRKLPSAPGVYLMKDSLNTIIYVGKSKNLRSRVQSYFVNSKSHSSKVLKLVKNLKDFDYIVTDTEFEALLLECKLIKRIKPIYNRQMKSPKGYCYIKIKLDEKYPSVEIKSNDERVGESLYFGPYTSKSTVEKALYGIKEHMKILCTNSSKKASGCLKYSTGLCLGMCTANPSFEYYSSLIEKIIELLSGKDITIVGEMEKKMNIASNNFDFENAAKYRDFIKSINYLTSTAKIINFIEENKNIVLVELLNNEEIKCFLLRYNKLLFCEKYKLSDFSVKEIKHKIKLKIMLHLCGDLNNIVNVGKNEIDEVHIIYNYLKSKESTCRYIAIKEQWINDSDSLRIGGAVDEVIYSITNNEDNFNFKRDL</sequence>
<evidence type="ECO:0000259" key="7">
    <source>
        <dbReference type="PROSITE" id="PS50164"/>
    </source>
</evidence>
<dbReference type="SUPFAM" id="SSF46600">
    <property type="entry name" value="C-terminal UvrC-binding domain of UvrB"/>
    <property type="match status" value="1"/>
</dbReference>
<feature type="domain" description="GIY-YIG" evidence="7">
    <location>
        <begin position="12"/>
        <end position="91"/>
    </location>
</feature>
<dbReference type="EMBL" id="AE001437">
    <property type="protein sequence ID" value="AAK81396.1"/>
    <property type="molecule type" value="Genomic_DNA"/>
</dbReference>
<organism evidence="8 9">
    <name type="scientific">Clostridium acetobutylicum (strain ATCC 824 / DSM 792 / JCM 1419 / IAM 19013 / LMG 5710 / NBRC 13948 / NRRL B-527 / VKM B-1787 / 2291 / W)</name>
    <dbReference type="NCBI Taxonomy" id="272562"/>
    <lineage>
        <taxon>Bacteria</taxon>
        <taxon>Bacillati</taxon>
        <taxon>Bacillota</taxon>
        <taxon>Clostridia</taxon>
        <taxon>Eubacteriales</taxon>
        <taxon>Clostridiaceae</taxon>
        <taxon>Clostridium</taxon>
    </lineage>
</organism>
<evidence type="ECO:0000256" key="1">
    <source>
        <dbReference type="ARBA" id="ARBA00022490"/>
    </source>
</evidence>
<dbReference type="FunFam" id="3.40.1440.10:FF:000001">
    <property type="entry name" value="UvrABC system protein C"/>
    <property type="match status" value="1"/>
</dbReference>
<dbReference type="STRING" id="272562.CA_C3468"/>
<dbReference type="Gene3D" id="4.10.860.10">
    <property type="entry name" value="UVR domain"/>
    <property type="match status" value="1"/>
</dbReference>
<accession>Q97DK7</accession>
<dbReference type="GeneID" id="44999963"/>
<evidence type="ECO:0000256" key="3">
    <source>
        <dbReference type="ARBA" id="ARBA00022769"/>
    </source>
</evidence>
<keyword evidence="3" id="KW-0228">DNA excision</keyword>
<dbReference type="PROSITE" id="PS50151">
    <property type="entry name" value="UVR"/>
    <property type="match status" value="1"/>
</dbReference>
<evidence type="ECO:0000313" key="8">
    <source>
        <dbReference type="EMBL" id="AAK81396.1"/>
    </source>
</evidence>
<protein>
    <submittedName>
        <fullName evidence="8">Excinuclease ABC, subunit C (UvrC)</fullName>
    </submittedName>
</protein>
<dbReference type="eggNOG" id="COG0322">
    <property type="taxonomic scope" value="Bacteria"/>
</dbReference>
<dbReference type="GO" id="GO:0004518">
    <property type="term" value="F:nuclease activity"/>
    <property type="evidence" value="ECO:0007669"/>
    <property type="project" value="UniProtKB-KW"/>
</dbReference>
<dbReference type="KEGG" id="cac:CA_C3468"/>
<dbReference type="PATRIC" id="fig|272562.8.peg.3653"/>
<dbReference type="PIR" id="A97326">
    <property type="entry name" value="A97326"/>
</dbReference>
<keyword evidence="4" id="KW-0267">Excision nuclease</keyword>
<dbReference type="HOGENOM" id="CLU_014841_4_1_9"/>